<evidence type="ECO:0000313" key="3">
    <source>
        <dbReference type="Proteomes" id="UP000799770"/>
    </source>
</evidence>
<feature type="chain" id="PRO_5025568296" evidence="1">
    <location>
        <begin position="19"/>
        <end position="155"/>
    </location>
</feature>
<name>A0A6A5ZIU3_9PLEO</name>
<dbReference type="AlphaFoldDB" id="A0A6A5ZIU3"/>
<dbReference type="Proteomes" id="UP000799770">
    <property type="component" value="Unassembled WGS sequence"/>
</dbReference>
<proteinExistence type="predicted"/>
<organism evidence="2 3">
    <name type="scientific">Lophiotrema nucula</name>
    <dbReference type="NCBI Taxonomy" id="690887"/>
    <lineage>
        <taxon>Eukaryota</taxon>
        <taxon>Fungi</taxon>
        <taxon>Dikarya</taxon>
        <taxon>Ascomycota</taxon>
        <taxon>Pezizomycotina</taxon>
        <taxon>Dothideomycetes</taxon>
        <taxon>Pleosporomycetidae</taxon>
        <taxon>Pleosporales</taxon>
        <taxon>Lophiotremataceae</taxon>
        <taxon>Lophiotrema</taxon>
    </lineage>
</organism>
<dbReference type="Pfam" id="PF19271">
    <property type="entry name" value="Nis1"/>
    <property type="match status" value="1"/>
</dbReference>
<dbReference type="InterPro" id="IPR045469">
    <property type="entry name" value="Nis1"/>
</dbReference>
<keyword evidence="1" id="KW-0732">Signal</keyword>
<dbReference type="EMBL" id="ML977315">
    <property type="protein sequence ID" value="KAF2119530.1"/>
    <property type="molecule type" value="Genomic_DNA"/>
</dbReference>
<keyword evidence="3" id="KW-1185">Reference proteome</keyword>
<evidence type="ECO:0000313" key="2">
    <source>
        <dbReference type="EMBL" id="KAF2119530.1"/>
    </source>
</evidence>
<accession>A0A6A5ZIU3</accession>
<reference evidence="2" key="1">
    <citation type="journal article" date="2020" name="Stud. Mycol.">
        <title>101 Dothideomycetes genomes: a test case for predicting lifestyles and emergence of pathogens.</title>
        <authorList>
            <person name="Haridas S."/>
            <person name="Albert R."/>
            <person name="Binder M."/>
            <person name="Bloem J."/>
            <person name="Labutti K."/>
            <person name="Salamov A."/>
            <person name="Andreopoulos B."/>
            <person name="Baker S."/>
            <person name="Barry K."/>
            <person name="Bills G."/>
            <person name="Bluhm B."/>
            <person name="Cannon C."/>
            <person name="Castanera R."/>
            <person name="Culley D."/>
            <person name="Daum C."/>
            <person name="Ezra D."/>
            <person name="Gonzalez J."/>
            <person name="Henrissat B."/>
            <person name="Kuo A."/>
            <person name="Liang C."/>
            <person name="Lipzen A."/>
            <person name="Lutzoni F."/>
            <person name="Magnuson J."/>
            <person name="Mondo S."/>
            <person name="Nolan M."/>
            <person name="Ohm R."/>
            <person name="Pangilinan J."/>
            <person name="Park H.-J."/>
            <person name="Ramirez L."/>
            <person name="Alfaro M."/>
            <person name="Sun H."/>
            <person name="Tritt A."/>
            <person name="Yoshinaga Y."/>
            <person name="Zwiers L.-H."/>
            <person name="Turgeon B."/>
            <person name="Goodwin S."/>
            <person name="Spatafora J."/>
            <person name="Crous P."/>
            <person name="Grigoriev I."/>
        </authorList>
    </citation>
    <scope>NUCLEOTIDE SEQUENCE</scope>
    <source>
        <strain evidence="2">CBS 627.86</strain>
    </source>
</reference>
<gene>
    <name evidence="2" type="ORF">BDV96DRAFT_642549</name>
</gene>
<feature type="signal peptide" evidence="1">
    <location>
        <begin position="1"/>
        <end position="18"/>
    </location>
</feature>
<sequence>MRFSTLTITLATATLTAARIIGIAAPATLGVNSTFPLTLITEDYIQAVYDVSVAWGFSAAPGHLYSLGEDTQSAYLGPSKSNILTNITIDAKTPENLDSLGGKPEKVVLAASLFSLYGVSQGPTVANFNITVNVGSVTGGPIVRSDDFVWGTGQC</sequence>
<evidence type="ECO:0000256" key="1">
    <source>
        <dbReference type="SAM" id="SignalP"/>
    </source>
</evidence>
<dbReference type="OrthoDB" id="3913322at2759"/>
<protein>
    <submittedName>
        <fullName evidence="2">Uncharacterized protein</fullName>
    </submittedName>
</protein>